<keyword evidence="5 9" id="KW-1133">Transmembrane helix</keyword>
<keyword evidence="10" id="KW-0732">Signal</keyword>
<evidence type="ECO:0000313" key="11">
    <source>
        <dbReference type="EMBL" id="MBB4981663.1"/>
    </source>
</evidence>
<evidence type="ECO:0008006" key="13">
    <source>
        <dbReference type="Google" id="ProtNLM"/>
    </source>
</evidence>
<organism evidence="11 12">
    <name type="scientific">Streptomyces nymphaeiformis</name>
    <dbReference type="NCBI Taxonomy" id="2663842"/>
    <lineage>
        <taxon>Bacteria</taxon>
        <taxon>Bacillati</taxon>
        <taxon>Actinomycetota</taxon>
        <taxon>Actinomycetes</taxon>
        <taxon>Kitasatosporales</taxon>
        <taxon>Streptomycetaceae</taxon>
        <taxon>Streptomyces</taxon>
    </lineage>
</organism>
<dbReference type="GO" id="GO:0051118">
    <property type="term" value="F:glucan endo-1,3-alpha-glucosidase activity"/>
    <property type="evidence" value="ECO:0007669"/>
    <property type="project" value="InterPro"/>
</dbReference>
<comment type="caution">
    <text evidence="11">The sequence shown here is derived from an EMBL/GenBank/DDBJ whole genome shotgun (WGS) entry which is preliminary data.</text>
</comment>
<keyword evidence="2 9" id="KW-0812">Transmembrane</keyword>
<dbReference type="PANTHER" id="PTHR13572">
    <property type="entry name" value="ENDO-ALPHA-1,2-MANNOSIDASE"/>
    <property type="match status" value="1"/>
</dbReference>
<dbReference type="Pfam" id="PF03659">
    <property type="entry name" value="Glyco_hydro_71"/>
    <property type="match status" value="1"/>
</dbReference>
<evidence type="ECO:0000256" key="2">
    <source>
        <dbReference type="ARBA" id="ARBA00022692"/>
    </source>
</evidence>
<reference evidence="11 12" key="1">
    <citation type="submission" date="2020-08" db="EMBL/GenBank/DDBJ databases">
        <title>Genomic Encyclopedia of Type Strains, Phase III (KMG-III): the genomes of soil and plant-associated and newly described type strains.</title>
        <authorList>
            <person name="Whitman W."/>
        </authorList>
    </citation>
    <scope>NUCLEOTIDE SEQUENCE [LARGE SCALE GENOMIC DNA]</scope>
    <source>
        <strain evidence="11 12">SFB5A</strain>
    </source>
</reference>
<keyword evidence="6" id="KW-0333">Golgi apparatus</keyword>
<evidence type="ECO:0000256" key="7">
    <source>
        <dbReference type="ARBA" id="ARBA00023136"/>
    </source>
</evidence>
<feature type="region of interest" description="Disordered" evidence="8">
    <location>
        <begin position="318"/>
        <end position="337"/>
    </location>
</feature>
<evidence type="ECO:0000256" key="8">
    <source>
        <dbReference type="SAM" id="MobiDB-lite"/>
    </source>
</evidence>
<evidence type="ECO:0000256" key="4">
    <source>
        <dbReference type="ARBA" id="ARBA00022968"/>
    </source>
</evidence>
<dbReference type="GO" id="GO:0004559">
    <property type="term" value="F:alpha-mannosidase activity"/>
    <property type="evidence" value="ECO:0007669"/>
    <property type="project" value="TreeGrafter"/>
</dbReference>
<evidence type="ECO:0000256" key="1">
    <source>
        <dbReference type="ARBA" id="ARBA00004323"/>
    </source>
</evidence>
<evidence type="ECO:0000256" key="3">
    <source>
        <dbReference type="ARBA" id="ARBA00022801"/>
    </source>
</evidence>
<dbReference type="AlphaFoldDB" id="A0A7W7XBY8"/>
<evidence type="ECO:0000256" key="5">
    <source>
        <dbReference type="ARBA" id="ARBA00022989"/>
    </source>
</evidence>
<keyword evidence="3" id="KW-0378">Hydrolase</keyword>
<feature type="transmembrane region" description="Helical" evidence="9">
    <location>
        <begin position="343"/>
        <end position="362"/>
    </location>
</feature>
<keyword evidence="12" id="KW-1185">Reference proteome</keyword>
<dbReference type="InterPro" id="IPR005197">
    <property type="entry name" value="Glyco_hydro_71"/>
</dbReference>
<keyword evidence="7 9" id="KW-0472">Membrane</keyword>
<evidence type="ECO:0000313" key="12">
    <source>
        <dbReference type="Proteomes" id="UP000582643"/>
    </source>
</evidence>
<name>A0A7W7XBY8_9ACTN</name>
<comment type="subcellular location">
    <subcellularLocation>
        <location evidence="1">Golgi apparatus membrane</location>
        <topology evidence="1">Single-pass type II membrane protein</topology>
    </subcellularLocation>
</comment>
<evidence type="ECO:0000256" key="9">
    <source>
        <dbReference type="SAM" id="Phobius"/>
    </source>
</evidence>
<gene>
    <name evidence="11" type="ORF">GGE06_002573</name>
</gene>
<dbReference type="EMBL" id="JACHJY010000003">
    <property type="protein sequence ID" value="MBB4981663.1"/>
    <property type="molecule type" value="Genomic_DNA"/>
</dbReference>
<accession>A0A7W7XBY8</accession>
<evidence type="ECO:0000256" key="10">
    <source>
        <dbReference type="SAM" id="SignalP"/>
    </source>
</evidence>
<dbReference type="PANTHER" id="PTHR13572:SF4">
    <property type="entry name" value="RE57134P"/>
    <property type="match status" value="1"/>
</dbReference>
<sequence>MRLFWAVLAALALCLPGAAAPGPPPAAPAGDPSDPPLLAYYYQWFSPGSWQRAKTDLPLAGPYSSDDPQVIDRQIAEAQSAGIDGFVVGWKQGTVNDRRLRKLVDAAEARHFKLAMIYQSLDFYRRPLPVAQVAADFRYFRDHFADSPAMLRVGGRPLTVWSGTWQYSHDDVARVTSAVRGDLKVLASEKNVDGYRRIADVTDGDAYYWSSADPEATPGYAAKLVDMGRAVHADHKIWLAPCAPGFDARLVGGTKPVPRRDGATLTAEYDAALRSAPDAIGLISWNEFSENTYVEPSRAYGDRYLQVLRDLRGVRATAVSRTDPGGSGDVPHRSAPGADPSRAYWAFAGLAAPMLLITPLAVRRLRAARRSGPAPAEGRETGP</sequence>
<dbReference type="InterPro" id="IPR026071">
    <property type="entry name" value="Glyco_Hydrolase_99"/>
</dbReference>
<evidence type="ECO:0000256" key="6">
    <source>
        <dbReference type="ARBA" id="ARBA00023034"/>
    </source>
</evidence>
<dbReference type="Gene3D" id="3.20.20.80">
    <property type="entry name" value="Glycosidases"/>
    <property type="match status" value="1"/>
</dbReference>
<feature type="signal peptide" evidence="10">
    <location>
        <begin position="1"/>
        <end position="19"/>
    </location>
</feature>
<proteinExistence type="predicted"/>
<dbReference type="Proteomes" id="UP000582643">
    <property type="component" value="Unassembled WGS sequence"/>
</dbReference>
<keyword evidence="4" id="KW-0735">Signal-anchor</keyword>
<protein>
    <recommendedName>
        <fullName evidence="13">Glycosyl hydrolase family 71</fullName>
    </recommendedName>
</protein>
<dbReference type="RefSeq" id="WP_184930868.1">
    <property type="nucleotide sequence ID" value="NZ_JACHJY010000003.1"/>
</dbReference>
<feature type="chain" id="PRO_5038425670" description="Glycosyl hydrolase family 71" evidence="10">
    <location>
        <begin position="20"/>
        <end position="383"/>
    </location>
</feature>